<dbReference type="STRING" id="763406.A0A1E3NI46"/>
<keyword evidence="10" id="KW-1185">Reference proteome</keyword>
<organism evidence="9 10">
    <name type="scientific">Pichia membranifaciens NRRL Y-2026</name>
    <dbReference type="NCBI Taxonomy" id="763406"/>
    <lineage>
        <taxon>Eukaryota</taxon>
        <taxon>Fungi</taxon>
        <taxon>Dikarya</taxon>
        <taxon>Ascomycota</taxon>
        <taxon>Saccharomycotina</taxon>
        <taxon>Pichiomycetes</taxon>
        <taxon>Pichiales</taxon>
        <taxon>Pichiaceae</taxon>
        <taxon>Pichia</taxon>
    </lineage>
</organism>
<name>A0A1E3NI46_9ASCO</name>
<dbReference type="GO" id="GO:0005739">
    <property type="term" value="C:mitochondrion"/>
    <property type="evidence" value="ECO:0007669"/>
    <property type="project" value="TreeGrafter"/>
</dbReference>
<keyword evidence="2" id="KW-0285">Flavoprotein</keyword>
<dbReference type="Pfam" id="PF07992">
    <property type="entry name" value="Pyr_redox_2"/>
    <property type="match status" value="1"/>
</dbReference>
<keyword evidence="7" id="KW-1133">Transmembrane helix</keyword>
<dbReference type="Gene3D" id="3.50.50.100">
    <property type="match status" value="2"/>
</dbReference>
<comment type="similarity">
    <text evidence="1">Belongs to the NADH dehydrogenase family.</text>
</comment>
<evidence type="ECO:0000313" key="9">
    <source>
        <dbReference type="EMBL" id="ODQ45238.1"/>
    </source>
</evidence>
<dbReference type="Pfam" id="PF22366">
    <property type="entry name" value="NDH2_C"/>
    <property type="match status" value="1"/>
</dbReference>
<evidence type="ECO:0000256" key="1">
    <source>
        <dbReference type="ARBA" id="ARBA00005272"/>
    </source>
</evidence>
<keyword evidence="7" id="KW-0812">Transmembrane</keyword>
<sequence>MIFSRPIRLLGINSTSATRRYSSQRYRGFAKPGVLLSALRAAGPAGLHSGRKPFSFSAAACSGGSTQPSNSEPPHVPAKIVPPPEKKHESSPGRYSFVKKSFRFFIVGSGVISGSLLLVLGSFFIYDYTTYSPPEVPQNLLIPFDSLNPPIGGPENLPILVKNLDSYDSASKISDMQKKKLVILGCGWGAVSLLRQLSKDEYDVTVISPTNYFLFTPMLPCAAVGTLDIKTLMESIRSLINNINGHYLHAKAERVEFSEKLVKVQDMETSKYFYVPYDKLVVAVGCTSNNHGVKGLEYTHRLKTAEDALTIRRKLLRNFEQACLPTTSDAERKKLLSFVVCGAGPTGVEVAAEIFDLINEDLPRLYPKILRQEVSIHIIQSRSHILNTYDKKISEYAMDRFSNDSIDLLVNSRVNEILPDKVIFNQKKENGEIEQREIPYGLCLWSTGIGLNDLTKQLSDDLKPFQRNKRALETDSHLRVIGAPYGDIYAIGDCSTVRTDIGDHCEDYVRQFILNHKSIRERDESKLITDADIKNFEITHSQLKGLCSEIAKHNPLALEALLLAEELVCKYDKENTGKLKFKDLKMLFKEVDSKVTALPATAQRAHQEGNYLGKKLSKLALAEENFLQHDIHNGDIDDAVSKPFKYKHLGSLAYLGNSAVFDLPGHSLFGGLVAMYLWRSVYFAQSVSIRIRVLMFFDWVKRGIFGRDTITV</sequence>
<dbReference type="GO" id="GO:0003954">
    <property type="term" value="F:NADH dehydrogenase activity"/>
    <property type="evidence" value="ECO:0007669"/>
    <property type="project" value="InterPro"/>
</dbReference>
<evidence type="ECO:0000256" key="4">
    <source>
        <dbReference type="ARBA" id="ARBA00023002"/>
    </source>
</evidence>
<reference evidence="9 10" key="1">
    <citation type="journal article" date="2016" name="Proc. Natl. Acad. Sci. U.S.A.">
        <title>Comparative genomics of biotechnologically important yeasts.</title>
        <authorList>
            <person name="Riley R."/>
            <person name="Haridas S."/>
            <person name="Wolfe K.H."/>
            <person name="Lopes M.R."/>
            <person name="Hittinger C.T."/>
            <person name="Goeker M."/>
            <person name="Salamov A.A."/>
            <person name="Wisecaver J.H."/>
            <person name="Long T.M."/>
            <person name="Calvey C.H."/>
            <person name="Aerts A.L."/>
            <person name="Barry K.W."/>
            <person name="Choi C."/>
            <person name="Clum A."/>
            <person name="Coughlan A.Y."/>
            <person name="Deshpande S."/>
            <person name="Douglass A.P."/>
            <person name="Hanson S.J."/>
            <person name="Klenk H.-P."/>
            <person name="LaButti K.M."/>
            <person name="Lapidus A."/>
            <person name="Lindquist E.A."/>
            <person name="Lipzen A.M."/>
            <person name="Meier-Kolthoff J.P."/>
            <person name="Ohm R.A."/>
            <person name="Otillar R.P."/>
            <person name="Pangilinan J.L."/>
            <person name="Peng Y."/>
            <person name="Rokas A."/>
            <person name="Rosa C.A."/>
            <person name="Scheuner C."/>
            <person name="Sibirny A.A."/>
            <person name="Slot J.C."/>
            <person name="Stielow J.B."/>
            <person name="Sun H."/>
            <person name="Kurtzman C.P."/>
            <person name="Blackwell M."/>
            <person name="Grigoriev I.V."/>
            <person name="Jeffries T.W."/>
        </authorList>
    </citation>
    <scope>NUCLEOTIDE SEQUENCE [LARGE SCALE GENOMIC DNA]</scope>
    <source>
        <strain evidence="9 10">NRRL Y-2026</strain>
    </source>
</reference>
<keyword evidence="5" id="KW-0520">NAD</keyword>
<proteinExistence type="inferred from homology"/>
<dbReference type="GeneID" id="30178399"/>
<feature type="compositionally biased region" description="Pro residues" evidence="6">
    <location>
        <begin position="74"/>
        <end position="83"/>
    </location>
</feature>
<dbReference type="InterPro" id="IPR036188">
    <property type="entry name" value="FAD/NAD-bd_sf"/>
</dbReference>
<feature type="transmembrane region" description="Helical" evidence="7">
    <location>
        <begin position="104"/>
        <end position="126"/>
    </location>
</feature>
<feature type="region of interest" description="Disordered" evidence="6">
    <location>
        <begin position="60"/>
        <end position="92"/>
    </location>
</feature>
<dbReference type="InterPro" id="IPR045024">
    <property type="entry name" value="NDH-2"/>
</dbReference>
<evidence type="ECO:0000259" key="8">
    <source>
        <dbReference type="PROSITE" id="PS50222"/>
    </source>
</evidence>
<evidence type="ECO:0000256" key="5">
    <source>
        <dbReference type="ARBA" id="ARBA00023027"/>
    </source>
</evidence>
<dbReference type="GO" id="GO:0005509">
    <property type="term" value="F:calcium ion binding"/>
    <property type="evidence" value="ECO:0007669"/>
    <property type="project" value="InterPro"/>
</dbReference>
<evidence type="ECO:0000256" key="2">
    <source>
        <dbReference type="ARBA" id="ARBA00022630"/>
    </source>
</evidence>
<dbReference type="InterPro" id="IPR023753">
    <property type="entry name" value="FAD/NAD-binding_dom"/>
</dbReference>
<accession>A0A1E3NI46</accession>
<dbReference type="InterPro" id="IPR002048">
    <property type="entry name" value="EF_hand_dom"/>
</dbReference>
<keyword evidence="4" id="KW-0560">Oxidoreductase</keyword>
<dbReference type="Proteomes" id="UP000094455">
    <property type="component" value="Unassembled WGS sequence"/>
</dbReference>
<evidence type="ECO:0000313" key="10">
    <source>
        <dbReference type="Proteomes" id="UP000094455"/>
    </source>
</evidence>
<dbReference type="EMBL" id="KV454005">
    <property type="protein sequence ID" value="ODQ45238.1"/>
    <property type="molecule type" value="Genomic_DNA"/>
</dbReference>
<dbReference type="InterPro" id="IPR054585">
    <property type="entry name" value="NDH2-like_C"/>
</dbReference>
<evidence type="ECO:0000256" key="7">
    <source>
        <dbReference type="SAM" id="Phobius"/>
    </source>
</evidence>
<protein>
    <recommendedName>
        <fullName evidence="8">EF-hand domain-containing protein</fullName>
    </recommendedName>
</protein>
<evidence type="ECO:0000256" key="6">
    <source>
        <dbReference type="SAM" id="MobiDB-lite"/>
    </source>
</evidence>
<dbReference type="PANTHER" id="PTHR43706">
    <property type="entry name" value="NADH DEHYDROGENASE"/>
    <property type="match status" value="1"/>
</dbReference>
<keyword evidence="7" id="KW-0472">Membrane</keyword>
<keyword evidence="3" id="KW-0274">FAD</keyword>
<gene>
    <name evidence="9" type="ORF">PICMEDRAFT_17729</name>
</gene>
<dbReference type="AlphaFoldDB" id="A0A1E3NI46"/>
<dbReference type="PROSITE" id="PS50222">
    <property type="entry name" value="EF_HAND_2"/>
    <property type="match status" value="1"/>
</dbReference>
<dbReference type="FunFam" id="3.50.50.100:FF:000005">
    <property type="entry name" value="NADH-ubiquinone oxidoreductase 64 kDa subunit"/>
    <property type="match status" value="1"/>
</dbReference>
<evidence type="ECO:0000256" key="3">
    <source>
        <dbReference type="ARBA" id="ARBA00022827"/>
    </source>
</evidence>
<dbReference type="OrthoDB" id="5376590at2759"/>
<dbReference type="PANTHER" id="PTHR43706:SF50">
    <property type="entry name" value="NADH DEHYDROGENASE (UBIQUINONE)-RELATED"/>
    <property type="match status" value="1"/>
</dbReference>
<dbReference type="RefSeq" id="XP_019016351.1">
    <property type="nucleotide sequence ID" value="XM_019161712.1"/>
</dbReference>
<feature type="domain" description="EF-hand" evidence="8">
    <location>
        <begin position="559"/>
        <end position="594"/>
    </location>
</feature>
<dbReference type="SUPFAM" id="SSF51905">
    <property type="entry name" value="FAD/NAD(P)-binding domain"/>
    <property type="match status" value="2"/>
</dbReference>